<evidence type="ECO:0000256" key="7">
    <source>
        <dbReference type="ARBA" id="ARBA00022679"/>
    </source>
</evidence>
<keyword evidence="10" id="KW-0418">Kinase</keyword>
<evidence type="ECO:0000256" key="11">
    <source>
        <dbReference type="ARBA" id="ARBA00022840"/>
    </source>
</evidence>
<dbReference type="InterPro" id="IPR013815">
    <property type="entry name" value="ATP_grasp_subdomain_1"/>
</dbReference>
<evidence type="ECO:0000313" key="17">
    <source>
        <dbReference type="EMBL" id="GFM35166.1"/>
    </source>
</evidence>
<dbReference type="InterPro" id="IPR006319">
    <property type="entry name" value="PEP_synth"/>
</dbReference>
<protein>
    <recommendedName>
        <fullName evidence="6">Phosphoenolpyruvate synthase</fullName>
        <ecNumber evidence="5">2.7.9.2</ecNumber>
    </recommendedName>
    <alternativeName>
        <fullName evidence="13">Pyruvate, water dikinase</fullName>
    </alternativeName>
</protein>
<dbReference type="GO" id="GO:0006094">
    <property type="term" value="P:gluconeogenesis"/>
    <property type="evidence" value="ECO:0007669"/>
    <property type="project" value="UniProtKB-UniPathway"/>
</dbReference>
<dbReference type="Gene3D" id="3.50.30.10">
    <property type="entry name" value="Phosphohistidine domain"/>
    <property type="match status" value="1"/>
</dbReference>
<dbReference type="UniPathway" id="UPA00138"/>
<proteinExistence type="inferred from homology"/>
<dbReference type="EMBL" id="BLVO01000016">
    <property type="protein sequence ID" value="GFM35166.1"/>
    <property type="molecule type" value="Genomic_DNA"/>
</dbReference>
<dbReference type="InterPro" id="IPR008279">
    <property type="entry name" value="PEP-util_enz_mobile_dom"/>
</dbReference>
<evidence type="ECO:0000256" key="10">
    <source>
        <dbReference type="ARBA" id="ARBA00022777"/>
    </source>
</evidence>
<evidence type="ECO:0000256" key="12">
    <source>
        <dbReference type="ARBA" id="ARBA00022842"/>
    </source>
</evidence>
<keyword evidence="18" id="KW-1185">Reference proteome</keyword>
<dbReference type="RefSeq" id="WP_174406791.1">
    <property type="nucleotide sequence ID" value="NZ_BLVO01000016.1"/>
</dbReference>
<dbReference type="SUPFAM" id="SSF56059">
    <property type="entry name" value="Glutathione synthetase ATP-binding domain-like"/>
    <property type="match status" value="1"/>
</dbReference>
<keyword evidence="11" id="KW-0067">ATP-binding</keyword>
<comment type="similarity">
    <text evidence="4">Belongs to the PEP-utilizing enzyme family.</text>
</comment>
<feature type="domain" description="Pyruvate phosphate dikinase AMP/ATP-binding" evidence="16">
    <location>
        <begin position="136"/>
        <end position="444"/>
    </location>
</feature>
<evidence type="ECO:0000256" key="1">
    <source>
        <dbReference type="ARBA" id="ARBA00001946"/>
    </source>
</evidence>
<dbReference type="EC" id="2.7.9.2" evidence="5"/>
<evidence type="ECO:0000256" key="14">
    <source>
        <dbReference type="ARBA" id="ARBA00047700"/>
    </source>
</evidence>
<reference evidence="17 18" key="1">
    <citation type="submission" date="2020-05" db="EMBL/GenBank/DDBJ databases">
        <title>Draft genome sequence of Desulfovibrio sp. strain HN2T.</title>
        <authorList>
            <person name="Ueno A."/>
            <person name="Tamazawa S."/>
            <person name="Tamamura S."/>
            <person name="Murakami T."/>
            <person name="Kiyama T."/>
            <person name="Inomata H."/>
            <person name="Amano Y."/>
            <person name="Miyakawa K."/>
            <person name="Tamaki H."/>
            <person name="Naganuma T."/>
            <person name="Kaneko K."/>
        </authorList>
    </citation>
    <scope>NUCLEOTIDE SEQUENCE [LARGE SCALE GENOMIC DNA]</scope>
    <source>
        <strain evidence="17 18">HN2</strain>
    </source>
</reference>
<evidence type="ECO:0000256" key="13">
    <source>
        <dbReference type="ARBA" id="ARBA00033470"/>
    </source>
</evidence>
<dbReference type="Pfam" id="PF01326">
    <property type="entry name" value="PPDK_N"/>
    <property type="match status" value="1"/>
</dbReference>
<evidence type="ECO:0000259" key="15">
    <source>
        <dbReference type="Pfam" id="PF00391"/>
    </source>
</evidence>
<evidence type="ECO:0000256" key="3">
    <source>
        <dbReference type="ARBA" id="ARBA00004742"/>
    </source>
</evidence>
<gene>
    <name evidence="17" type="ORF">DSM101010T_35310</name>
</gene>
<dbReference type="InterPro" id="IPR002192">
    <property type="entry name" value="PPDK_AMP/ATP-bd"/>
</dbReference>
<dbReference type="Gene3D" id="3.30.470.20">
    <property type="entry name" value="ATP-grasp fold, B domain"/>
    <property type="match status" value="1"/>
</dbReference>
<keyword evidence="9" id="KW-0547">Nucleotide-binding</keyword>
<dbReference type="Gene3D" id="3.30.1490.20">
    <property type="entry name" value="ATP-grasp fold, A domain"/>
    <property type="match status" value="1"/>
</dbReference>
<sequence length="855" mass="92497">MRSLSSMLSRLFGRGTPAGATNEQAADLFGRRYNAFRDLLESNSELLGIISGLQEMLDGETVFGRPFISTQTSRLLFHATRMVSSLDTLSGGRYPDLAVALARIRGEMDALVTQPRHSGATPYVLPLSQLSRLALDTVGAKAANLGELKRLGLPVPEGFAVSTAGFDAFMGHEGLLDDILRRAREIMPDDPASIREASDDIQKIVMQSALPADLEQALAEAWASLAARGVTRCAMRSSAVGEDGELSYAGQYATVLNVDGASMVETYRQVVASLFSERAITYRLFMGEPLEASAMSVLCLEMVDAVAGGVLYTRNPVPFAEGEEHMVLDAVWGLGAYAVDGEVTPDRFVLSHDDPPRLLSSAVADKLRQLLMNPEGGVTPADVPQDKRQAPCLSPAQCIELGAMGLRIEAHYGSAQDIEWALGRDGGLVLLQARPLKMELEQQVACIPVAGETVLLEGGDCAASGVGCGTVLLLDEENIPAGIPSGTILVVRHPSPRFVPVLVRAEGLVAETGSLTGHLASLAREFQIPALFNAESASSVLRQGDVVTLDAACARVYAGEVAAVLERKAEKMPVMAGTAMLELLRKIADLVIPLYLTDPASGDFRPDSCRTVHDLMRFAHEVCYKEMFRISDMLSDKSVSAVRLQAALPVDLHVIDLGGGLHGSGGFVTREEVLSEPFAALLDGMLDPAVAHGAPRPVSLQGFLSVMSRQMLEPPTAGDQRFGERSYAIVSDRYLNFSSRVGYHYSVLDAFCGQAMDSNYVHFEFKGGAAGEERRSRRVQALARILSALGFVLEVRGDRVVARFRKYDREETVERITALGRLLIYSRQMDMLMHDDASVQMAAEHFINGEYRRFS</sequence>
<dbReference type="GO" id="GO:0008986">
    <property type="term" value="F:pyruvate, water dikinase activity"/>
    <property type="evidence" value="ECO:0007669"/>
    <property type="project" value="UniProtKB-EC"/>
</dbReference>
<comment type="function">
    <text evidence="2">Catalyzes the phosphorylation of pyruvate to phosphoenolpyruvate.</text>
</comment>
<evidence type="ECO:0000256" key="9">
    <source>
        <dbReference type="ARBA" id="ARBA00022741"/>
    </source>
</evidence>
<keyword evidence="12" id="KW-0460">Magnesium</keyword>
<name>A0A7J0BNB0_9BACT</name>
<dbReference type="PANTHER" id="PTHR43030:SF1">
    <property type="entry name" value="PHOSPHOENOLPYRUVATE SYNTHASE"/>
    <property type="match status" value="1"/>
</dbReference>
<feature type="domain" description="PEP-utilising enzyme mobile" evidence="15">
    <location>
        <begin position="483"/>
        <end position="552"/>
    </location>
</feature>
<comment type="catalytic activity">
    <reaction evidence="14">
        <text>pyruvate + ATP + H2O = phosphoenolpyruvate + AMP + phosphate + 2 H(+)</text>
        <dbReference type="Rhea" id="RHEA:11364"/>
        <dbReference type="ChEBI" id="CHEBI:15361"/>
        <dbReference type="ChEBI" id="CHEBI:15377"/>
        <dbReference type="ChEBI" id="CHEBI:15378"/>
        <dbReference type="ChEBI" id="CHEBI:30616"/>
        <dbReference type="ChEBI" id="CHEBI:43474"/>
        <dbReference type="ChEBI" id="CHEBI:58702"/>
        <dbReference type="ChEBI" id="CHEBI:456215"/>
        <dbReference type="EC" id="2.7.9.2"/>
    </reaction>
</comment>
<evidence type="ECO:0000256" key="5">
    <source>
        <dbReference type="ARBA" id="ARBA00011996"/>
    </source>
</evidence>
<evidence type="ECO:0000256" key="2">
    <source>
        <dbReference type="ARBA" id="ARBA00002988"/>
    </source>
</evidence>
<comment type="caution">
    <text evidence="17">The sequence shown here is derived from an EMBL/GenBank/DDBJ whole genome shotgun (WGS) entry which is preliminary data.</text>
</comment>
<keyword evidence="7" id="KW-0808">Transferase</keyword>
<keyword evidence="17" id="KW-0670">Pyruvate</keyword>
<evidence type="ECO:0000256" key="8">
    <source>
        <dbReference type="ARBA" id="ARBA00022723"/>
    </source>
</evidence>
<organism evidence="17 18">
    <name type="scientific">Desulfovibrio subterraneus</name>
    <dbReference type="NCBI Taxonomy" id="2718620"/>
    <lineage>
        <taxon>Bacteria</taxon>
        <taxon>Pseudomonadati</taxon>
        <taxon>Thermodesulfobacteriota</taxon>
        <taxon>Desulfovibrionia</taxon>
        <taxon>Desulfovibrionales</taxon>
        <taxon>Desulfovibrionaceae</taxon>
        <taxon>Desulfovibrio</taxon>
    </lineage>
</organism>
<dbReference type="GO" id="GO:0046872">
    <property type="term" value="F:metal ion binding"/>
    <property type="evidence" value="ECO:0007669"/>
    <property type="project" value="UniProtKB-KW"/>
</dbReference>
<dbReference type="PANTHER" id="PTHR43030">
    <property type="entry name" value="PHOSPHOENOLPYRUVATE SYNTHASE"/>
    <property type="match status" value="1"/>
</dbReference>
<evidence type="ECO:0000256" key="6">
    <source>
        <dbReference type="ARBA" id="ARBA00021623"/>
    </source>
</evidence>
<evidence type="ECO:0000259" key="16">
    <source>
        <dbReference type="Pfam" id="PF01326"/>
    </source>
</evidence>
<evidence type="ECO:0000313" key="18">
    <source>
        <dbReference type="Proteomes" id="UP000503840"/>
    </source>
</evidence>
<dbReference type="InterPro" id="IPR036637">
    <property type="entry name" value="Phosphohistidine_dom_sf"/>
</dbReference>
<dbReference type="GO" id="GO:0005524">
    <property type="term" value="F:ATP binding"/>
    <property type="evidence" value="ECO:0007669"/>
    <property type="project" value="UniProtKB-KW"/>
</dbReference>
<comment type="pathway">
    <text evidence="3">Carbohydrate biosynthesis; gluconeogenesis.</text>
</comment>
<dbReference type="SUPFAM" id="SSF52009">
    <property type="entry name" value="Phosphohistidine domain"/>
    <property type="match status" value="1"/>
</dbReference>
<evidence type="ECO:0000256" key="4">
    <source>
        <dbReference type="ARBA" id="ARBA00007837"/>
    </source>
</evidence>
<dbReference type="AlphaFoldDB" id="A0A7J0BNB0"/>
<keyword evidence="8" id="KW-0479">Metal-binding</keyword>
<comment type="cofactor">
    <cofactor evidence="1">
        <name>Mg(2+)</name>
        <dbReference type="ChEBI" id="CHEBI:18420"/>
    </cofactor>
</comment>
<dbReference type="Pfam" id="PF00391">
    <property type="entry name" value="PEP-utilizers"/>
    <property type="match status" value="1"/>
</dbReference>
<dbReference type="Proteomes" id="UP000503840">
    <property type="component" value="Unassembled WGS sequence"/>
</dbReference>
<accession>A0A7J0BNB0</accession>